<dbReference type="HOGENOM" id="CLU_2473263_0_0_1"/>
<dbReference type="EMBL" id="AGNK02005203">
    <property type="status" value="NOT_ANNOTATED_CDS"/>
    <property type="molecule type" value="Genomic_DNA"/>
</dbReference>
<proteinExistence type="predicted"/>
<dbReference type="AlphaFoldDB" id="K3ZPP3"/>
<sequence length="88" mass="10722">MNFELTSFLLGDIRSAVQVHYMRTKLSKLGNNQLQMINGFIRHRNIYSLVPQWSSRSTWRKLPLLWVRQRYDLWNWPLRSRSSNRRCV</sequence>
<keyword evidence="2" id="KW-1185">Reference proteome</keyword>
<name>K3ZPP3_SETIT</name>
<dbReference type="Proteomes" id="UP000004995">
    <property type="component" value="Unassembled WGS sequence"/>
</dbReference>
<evidence type="ECO:0000313" key="2">
    <source>
        <dbReference type="Proteomes" id="UP000004995"/>
    </source>
</evidence>
<dbReference type="InParanoid" id="K3ZPP3"/>
<dbReference type="EnsemblPlants" id="KQK95638">
    <property type="protein sequence ID" value="KQK95638"/>
    <property type="gene ID" value="SETIT_028573mg"/>
</dbReference>
<accession>K3ZPP3</accession>
<organism evidence="1 2">
    <name type="scientific">Setaria italica</name>
    <name type="common">Foxtail millet</name>
    <name type="synonym">Panicum italicum</name>
    <dbReference type="NCBI Taxonomy" id="4555"/>
    <lineage>
        <taxon>Eukaryota</taxon>
        <taxon>Viridiplantae</taxon>
        <taxon>Streptophyta</taxon>
        <taxon>Embryophyta</taxon>
        <taxon>Tracheophyta</taxon>
        <taxon>Spermatophyta</taxon>
        <taxon>Magnoliopsida</taxon>
        <taxon>Liliopsida</taxon>
        <taxon>Poales</taxon>
        <taxon>Poaceae</taxon>
        <taxon>PACMAD clade</taxon>
        <taxon>Panicoideae</taxon>
        <taxon>Panicodae</taxon>
        <taxon>Paniceae</taxon>
        <taxon>Cenchrinae</taxon>
        <taxon>Setaria</taxon>
    </lineage>
</organism>
<dbReference type="Gramene" id="KQK95638">
    <property type="protein sequence ID" value="KQK95638"/>
    <property type="gene ID" value="SETIT_028573mg"/>
</dbReference>
<evidence type="ECO:0000313" key="1">
    <source>
        <dbReference type="EnsemblPlants" id="KQK95638"/>
    </source>
</evidence>
<reference evidence="2" key="1">
    <citation type="journal article" date="2012" name="Nat. Biotechnol.">
        <title>Reference genome sequence of the model plant Setaria.</title>
        <authorList>
            <person name="Bennetzen J.L."/>
            <person name="Schmutz J."/>
            <person name="Wang H."/>
            <person name="Percifield R."/>
            <person name="Hawkins J."/>
            <person name="Pontaroli A.C."/>
            <person name="Estep M."/>
            <person name="Feng L."/>
            <person name="Vaughn J.N."/>
            <person name="Grimwood J."/>
            <person name="Jenkins J."/>
            <person name="Barry K."/>
            <person name="Lindquist E."/>
            <person name="Hellsten U."/>
            <person name="Deshpande S."/>
            <person name="Wang X."/>
            <person name="Wu X."/>
            <person name="Mitros T."/>
            <person name="Triplett J."/>
            <person name="Yang X."/>
            <person name="Ye C.Y."/>
            <person name="Mauro-Herrera M."/>
            <person name="Wang L."/>
            <person name="Li P."/>
            <person name="Sharma M."/>
            <person name="Sharma R."/>
            <person name="Ronald P.C."/>
            <person name="Panaud O."/>
            <person name="Kellogg E.A."/>
            <person name="Brutnell T.P."/>
            <person name="Doust A.N."/>
            <person name="Tuskan G.A."/>
            <person name="Rokhsar D."/>
            <person name="Devos K.M."/>
        </authorList>
    </citation>
    <scope>NUCLEOTIDE SEQUENCE [LARGE SCALE GENOMIC DNA]</scope>
    <source>
        <strain evidence="2">cv. Yugu1</strain>
    </source>
</reference>
<protein>
    <submittedName>
        <fullName evidence="1">Uncharacterized protein</fullName>
    </submittedName>
</protein>
<reference evidence="1" key="2">
    <citation type="submission" date="2018-08" db="UniProtKB">
        <authorList>
            <consortium name="EnsemblPlants"/>
        </authorList>
    </citation>
    <scope>IDENTIFICATION</scope>
    <source>
        <strain evidence="1">Yugu1</strain>
    </source>
</reference>